<evidence type="ECO:0000313" key="7">
    <source>
        <dbReference type="Proteomes" id="UP001058974"/>
    </source>
</evidence>
<evidence type="ECO:0000256" key="3">
    <source>
        <dbReference type="ARBA" id="ARBA00022723"/>
    </source>
</evidence>
<evidence type="ECO:0000313" key="6">
    <source>
        <dbReference type="EMBL" id="KAI5420149.1"/>
    </source>
</evidence>
<sequence>MINQYFCNENSQDALEPIMSQDSFEYHWGKHHRAYVDNLNKQIDETDLDGKSLEETIVIAYNNGDILPTFNNAAEACIYTYNHNEFKLAAATQFGSGWAWLASSTFVRSFVFSSVDVTAEIALKPLDALEPIMSQDSFEYHWGKHHRAYVDNLNKQIDETDLDGKSLEETIVIAYNNGDILPTFNNAAEACIYTYNHNEFKLAAATQFGSGWAWLASSTFVRSFVFSSVDVTAEIALKPLDALEPFMSQDTFEYHWGKHHRAYVDNLNKQIDETNLDGKSLEETIVIAYNNGDILPAFMFLIHVSEPQVL</sequence>
<dbReference type="Gramene" id="Psat04G0407200-T1">
    <property type="protein sequence ID" value="KAI5420149.1"/>
    <property type="gene ID" value="KIW84_044072"/>
</dbReference>
<dbReference type="EC" id="1.15.1.1" evidence="2"/>
<reference evidence="6 7" key="1">
    <citation type="journal article" date="2022" name="Nat. Genet.">
        <title>Improved pea reference genome and pan-genome highlight genomic features and evolutionary characteristics.</title>
        <authorList>
            <person name="Yang T."/>
            <person name="Liu R."/>
            <person name="Luo Y."/>
            <person name="Hu S."/>
            <person name="Wang D."/>
            <person name="Wang C."/>
            <person name="Pandey M.K."/>
            <person name="Ge S."/>
            <person name="Xu Q."/>
            <person name="Li N."/>
            <person name="Li G."/>
            <person name="Huang Y."/>
            <person name="Saxena R.K."/>
            <person name="Ji Y."/>
            <person name="Li M."/>
            <person name="Yan X."/>
            <person name="He Y."/>
            <person name="Liu Y."/>
            <person name="Wang X."/>
            <person name="Xiang C."/>
            <person name="Varshney R.K."/>
            <person name="Ding H."/>
            <person name="Gao S."/>
            <person name="Zong X."/>
        </authorList>
    </citation>
    <scope>NUCLEOTIDE SEQUENCE [LARGE SCALE GENOMIC DNA]</scope>
    <source>
        <strain evidence="6 7">cv. Zhongwan 6</strain>
    </source>
</reference>
<gene>
    <name evidence="6" type="ORF">KIW84_044072</name>
</gene>
<keyword evidence="4" id="KW-0560">Oxidoreductase</keyword>
<feature type="domain" description="Manganese/iron superoxide dismutase N-terminal" evidence="5">
    <location>
        <begin position="240"/>
        <end position="288"/>
    </location>
</feature>
<dbReference type="GO" id="GO:0042644">
    <property type="term" value="C:chloroplast nucleoid"/>
    <property type="evidence" value="ECO:0007669"/>
    <property type="project" value="TreeGrafter"/>
</dbReference>
<dbReference type="PANTHER" id="PTHR42769">
    <property type="entry name" value="SUPEROXIDE DISMUTASE"/>
    <property type="match status" value="1"/>
</dbReference>
<dbReference type="SUPFAM" id="SSF46609">
    <property type="entry name" value="Fe,Mn superoxide dismutase (SOD), N-terminal domain"/>
    <property type="match status" value="3"/>
</dbReference>
<protein>
    <recommendedName>
        <fullName evidence="2">superoxide dismutase</fullName>
        <ecNumber evidence="2">1.15.1.1</ecNumber>
    </recommendedName>
</protein>
<name>A0A9D4XFN3_PEA</name>
<dbReference type="Proteomes" id="UP001058974">
    <property type="component" value="Chromosome 4"/>
</dbReference>
<feature type="domain" description="Manganese/iron superoxide dismutase N-terminal" evidence="5">
    <location>
        <begin position="126"/>
        <end position="176"/>
    </location>
</feature>
<dbReference type="AlphaFoldDB" id="A0A9D4XFN3"/>
<evidence type="ECO:0000256" key="2">
    <source>
        <dbReference type="ARBA" id="ARBA00012682"/>
    </source>
</evidence>
<dbReference type="GO" id="GO:0004784">
    <property type="term" value="F:superoxide dismutase activity"/>
    <property type="evidence" value="ECO:0007669"/>
    <property type="project" value="UniProtKB-EC"/>
</dbReference>
<evidence type="ECO:0000256" key="4">
    <source>
        <dbReference type="ARBA" id="ARBA00023002"/>
    </source>
</evidence>
<evidence type="ECO:0000256" key="1">
    <source>
        <dbReference type="ARBA" id="ARBA00008714"/>
    </source>
</evidence>
<keyword evidence="3" id="KW-0479">Metal-binding</keyword>
<dbReference type="InterPro" id="IPR019831">
    <property type="entry name" value="Mn/Fe_SOD_N"/>
</dbReference>
<keyword evidence="7" id="KW-1185">Reference proteome</keyword>
<dbReference type="PANTHER" id="PTHR42769:SF3">
    <property type="entry name" value="SUPEROXIDE DISMUTASE [FE] 2, CHLOROPLASTIC"/>
    <property type="match status" value="1"/>
</dbReference>
<accession>A0A9D4XFN3</accession>
<comment type="caution">
    <text evidence="6">The sequence shown here is derived from an EMBL/GenBank/DDBJ whole genome shotgun (WGS) entry which is preliminary data.</text>
</comment>
<dbReference type="InterPro" id="IPR036324">
    <property type="entry name" value="Mn/Fe_SOD_N_sf"/>
</dbReference>
<evidence type="ECO:0000259" key="5">
    <source>
        <dbReference type="Pfam" id="PF00081"/>
    </source>
</evidence>
<dbReference type="GO" id="GO:0046872">
    <property type="term" value="F:metal ion binding"/>
    <property type="evidence" value="ECO:0007669"/>
    <property type="project" value="UniProtKB-KW"/>
</dbReference>
<feature type="domain" description="Manganese/iron superoxide dismutase N-terminal" evidence="5">
    <location>
        <begin position="12"/>
        <end position="62"/>
    </location>
</feature>
<proteinExistence type="inferred from homology"/>
<organism evidence="6 7">
    <name type="scientific">Pisum sativum</name>
    <name type="common">Garden pea</name>
    <name type="synonym">Lathyrus oleraceus</name>
    <dbReference type="NCBI Taxonomy" id="3888"/>
    <lineage>
        <taxon>Eukaryota</taxon>
        <taxon>Viridiplantae</taxon>
        <taxon>Streptophyta</taxon>
        <taxon>Embryophyta</taxon>
        <taxon>Tracheophyta</taxon>
        <taxon>Spermatophyta</taxon>
        <taxon>Magnoliopsida</taxon>
        <taxon>eudicotyledons</taxon>
        <taxon>Gunneridae</taxon>
        <taxon>Pentapetalae</taxon>
        <taxon>rosids</taxon>
        <taxon>fabids</taxon>
        <taxon>Fabales</taxon>
        <taxon>Fabaceae</taxon>
        <taxon>Papilionoideae</taxon>
        <taxon>50 kb inversion clade</taxon>
        <taxon>NPAAA clade</taxon>
        <taxon>Hologalegina</taxon>
        <taxon>IRL clade</taxon>
        <taxon>Fabeae</taxon>
        <taxon>Lathyrus</taxon>
    </lineage>
</organism>
<dbReference type="Pfam" id="PF00081">
    <property type="entry name" value="Sod_Fe_N"/>
    <property type="match status" value="3"/>
</dbReference>
<comment type="similarity">
    <text evidence="1">Belongs to the iron/manganese superoxide dismutase family.</text>
</comment>
<dbReference type="Gene3D" id="1.10.287.990">
    <property type="entry name" value="Fe,Mn superoxide dismutase (SOD) domain"/>
    <property type="match status" value="3"/>
</dbReference>
<dbReference type="EMBL" id="JAMSHJ010000004">
    <property type="protein sequence ID" value="KAI5420149.1"/>
    <property type="molecule type" value="Genomic_DNA"/>
</dbReference>